<evidence type="ECO:0000313" key="2">
    <source>
        <dbReference type="EMBL" id="TVU51414.1"/>
    </source>
</evidence>
<gene>
    <name evidence="2" type="ORF">EJB05_02845</name>
</gene>
<feature type="non-terminal residue" evidence="2">
    <location>
        <position position="1"/>
    </location>
</feature>
<protein>
    <recommendedName>
        <fullName evidence="4">Cystatin domain-containing protein</fullName>
    </recommendedName>
</protein>
<dbReference type="GO" id="GO:0004869">
    <property type="term" value="F:cysteine-type endopeptidase inhibitor activity"/>
    <property type="evidence" value="ECO:0007669"/>
    <property type="project" value="InterPro"/>
</dbReference>
<feature type="chain" id="PRO_5023817057" description="Cystatin domain-containing protein" evidence="1">
    <location>
        <begin position="23"/>
        <end position="102"/>
    </location>
</feature>
<dbReference type="Gene3D" id="3.10.450.10">
    <property type="match status" value="1"/>
</dbReference>
<evidence type="ECO:0008006" key="4">
    <source>
        <dbReference type="Google" id="ProtNLM"/>
    </source>
</evidence>
<dbReference type="AlphaFoldDB" id="A0A5J9WWS7"/>
<evidence type="ECO:0000313" key="3">
    <source>
        <dbReference type="Proteomes" id="UP000324897"/>
    </source>
</evidence>
<proteinExistence type="predicted"/>
<reference evidence="2 3" key="1">
    <citation type="journal article" date="2019" name="Sci. Rep.">
        <title>A high-quality genome of Eragrostis curvula grass provides insights into Poaceae evolution and supports new strategies to enhance forage quality.</title>
        <authorList>
            <person name="Carballo J."/>
            <person name="Santos B.A.C.M."/>
            <person name="Zappacosta D."/>
            <person name="Garbus I."/>
            <person name="Selva J.P."/>
            <person name="Gallo C.A."/>
            <person name="Diaz A."/>
            <person name="Albertini E."/>
            <person name="Caccamo M."/>
            <person name="Echenique V."/>
        </authorList>
    </citation>
    <scope>NUCLEOTIDE SEQUENCE [LARGE SCALE GENOMIC DNA]</scope>
    <source>
        <strain evidence="3">cv. Victoria</strain>
        <tissue evidence="2">Leaf</tissue>
    </source>
</reference>
<evidence type="ECO:0000256" key="1">
    <source>
        <dbReference type="SAM" id="SignalP"/>
    </source>
</evidence>
<name>A0A5J9WWS7_9POAL</name>
<accession>A0A5J9WWS7</accession>
<keyword evidence="3" id="KW-1185">Reference proteome</keyword>
<dbReference type="OrthoDB" id="657901at2759"/>
<sequence>MRTCSFLRAIAVVVYAVASAAAAEISICPWRTVAHVDDPSVQNLGKWAVESAKAQAVGNCENNINRIYDLIIHASNGDYEAVVYVINRTEPQKVLSFKPVRS</sequence>
<dbReference type="PANTHER" id="PTHR47116">
    <property type="entry name" value="PHLOEM FILAMENT PROTEIN"/>
    <property type="match status" value="1"/>
</dbReference>
<organism evidence="2 3">
    <name type="scientific">Eragrostis curvula</name>
    <name type="common">weeping love grass</name>
    <dbReference type="NCBI Taxonomy" id="38414"/>
    <lineage>
        <taxon>Eukaryota</taxon>
        <taxon>Viridiplantae</taxon>
        <taxon>Streptophyta</taxon>
        <taxon>Embryophyta</taxon>
        <taxon>Tracheophyta</taxon>
        <taxon>Spermatophyta</taxon>
        <taxon>Magnoliopsida</taxon>
        <taxon>Liliopsida</taxon>
        <taxon>Poales</taxon>
        <taxon>Poaceae</taxon>
        <taxon>PACMAD clade</taxon>
        <taxon>Chloridoideae</taxon>
        <taxon>Eragrostideae</taxon>
        <taxon>Eragrostidinae</taxon>
        <taxon>Eragrostis</taxon>
    </lineage>
</organism>
<keyword evidence="1" id="KW-0732">Signal</keyword>
<feature type="signal peptide" evidence="1">
    <location>
        <begin position="1"/>
        <end position="22"/>
    </location>
</feature>
<dbReference type="InterPro" id="IPR046350">
    <property type="entry name" value="Cystatin_sf"/>
</dbReference>
<dbReference type="InterPro" id="IPR027214">
    <property type="entry name" value="Cystatin"/>
</dbReference>
<dbReference type="EMBL" id="RWGY01000002">
    <property type="protein sequence ID" value="TVU51414.1"/>
    <property type="molecule type" value="Genomic_DNA"/>
</dbReference>
<dbReference type="SUPFAM" id="SSF54403">
    <property type="entry name" value="Cystatin/monellin"/>
    <property type="match status" value="1"/>
</dbReference>
<comment type="caution">
    <text evidence="2">The sequence shown here is derived from an EMBL/GenBank/DDBJ whole genome shotgun (WGS) entry which is preliminary data.</text>
</comment>
<dbReference type="Gramene" id="TVU51414">
    <property type="protein sequence ID" value="TVU51414"/>
    <property type="gene ID" value="EJB05_02845"/>
</dbReference>
<dbReference type="Proteomes" id="UP000324897">
    <property type="component" value="Chromosome 6"/>
</dbReference>